<dbReference type="Gene3D" id="2.40.50.140">
    <property type="entry name" value="Nucleic acid-binding proteins"/>
    <property type="match status" value="1"/>
</dbReference>
<dbReference type="GO" id="GO:0005737">
    <property type="term" value="C:cytoplasm"/>
    <property type="evidence" value="ECO:0007669"/>
    <property type="project" value="TreeGrafter"/>
</dbReference>
<dbReference type="OrthoDB" id="15051at2157"/>
<sequence length="391" mass="45339">MSERFCYRCGISEREGGPLIEGLCQVCYRKENPVLLIENEINTELCQNCGSYKRRGVWVDPQSYELEELIFEVAENALLEALEDSFSDKIREYEVVPPEELEETEEIPLGRAVVAFEPVGYHIEYFPAIITYEVRVKARTHELQKELHDERKRVTVYVRQTVCPRCQKFLGGYFEAILQVRAEDRPLTEEEREAIGKLVEEKVDEIMRRDRMGFIQDTIEKEEGLDFYMGSTSAARKLAQAIKERFGGKISEAYELVGMDRQTSREVYRTSVSVRIPKFQRGDIVTDRRGTVYEVERVDGKGMTLRNLSTGKSEHKDWKTLGREGVNTVEHEESEAMVTSIGRDEVQLMDMESYETYEIEKPGVELTEGDVYRVVSVKGKRYIRGRKEEEK</sequence>
<dbReference type="EMBL" id="CP014750">
    <property type="protein sequence ID" value="AMQ19169.1"/>
    <property type="molecule type" value="Genomic_DNA"/>
</dbReference>
<feature type="domain" description="Nmd3 N-terminal" evidence="1">
    <location>
        <begin position="6"/>
        <end position="276"/>
    </location>
</feature>
<evidence type="ECO:0000313" key="3">
    <source>
        <dbReference type="Proteomes" id="UP000073604"/>
    </source>
</evidence>
<dbReference type="GO" id="GO:0043023">
    <property type="term" value="F:ribosomal large subunit binding"/>
    <property type="evidence" value="ECO:0007669"/>
    <property type="project" value="InterPro"/>
</dbReference>
<dbReference type="PANTHER" id="PTHR12746:SF2">
    <property type="entry name" value="60S RIBOSOMAL EXPORT PROTEIN NMD3"/>
    <property type="match status" value="1"/>
</dbReference>
<dbReference type="RefSeq" id="WP_062390282.1">
    <property type="nucleotide sequence ID" value="NZ_CP014750.1"/>
</dbReference>
<dbReference type="PANTHER" id="PTHR12746">
    <property type="entry name" value="NONSENSE-MEDIATED MRNA DECAY PROTEIN 3"/>
    <property type="match status" value="1"/>
</dbReference>
<dbReference type="AlphaFoldDB" id="A0A142CWL7"/>
<dbReference type="InterPro" id="IPR039768">
    <property type="entry name" value="Nmd3"/>
</dbReference>
<gene>
    <name evidence="2" type="ORF">A0127_08340</name>
</gene>
<dbReference type="InterPro" id="IPR007064">
    <property type="entry name" value="Nmd3_N"/>
</dbReference>
<protein>
    <submittedName>
        <fullName evidence="2">Nonsense-mediated mRNA decay NMD3 like protein</fullName>
    </submittedName>
</protein>
<dbReference type="GeneID" id="27140551"/>
<evidence type="ECO:0000313" key="2">
    <source>
        <dbReference type="EMBL" id="AMQ19169.1"/>
    </source>
</evidence>
<dbReference type="InterPro" id="IPR012340">
    <property type="entry name" value="NA-bd_OB-fold"/>
</dbReference>
<dbReference type="Proteomes" id="UP000073604">
    <property type="component" value="Chromosome"/>
</dbReference>
<keyword evidence="3" id="KW-1185">Reference proteome</keyword>
<dbReference type="STRING" id="53952.A0127_08340"/>
<proteinExistence type="predicted"/>
<evidence type="ECO:0000259" key="1">
    <source>
        <dbReference type="Pfam" id="PF04981"/>
    </source>
</evidence>
<organism evidence="2 3">
    <name type="scientific">Thermococcus peptonophilus</name>
    <dbReference type="NCBI Taxonomy" id="53952"/>
    <lineage>
        <taxon>Archaea</taxon>
        <taxon>Methanobacteriati</taxon>
        <taxon>Methanobacteriota</taxon>
        <taxon>Thermococci</taxon>
        <taxon>Thermococcales</taxon>
        <taxon>Thermococcaceae</taxon>
        <taxon>Thermococcus</taxon>
    </lineage>
</organism>
<name>A0A142CWL7_9EURY</name>
<dbReference type="SUPFAM" id="SSF50249">
    <property type="entry name" value="Nucleic acid-binding proteins"/>
    <property type="match status" value="1"/>
</dbReference>
<reference evidence="3" key="1">
    <citation type="submission" date="2016-03" db="EMBL/GenBank/DDBJ databases">
        <authorList>
            <person name="Oger P.M."/>
        </authorList>
    </citation>
    <scope>NUCLEOTIDE SEQUENCE [LARGE SCALE GENOMIC DNA]</scope>
    <source>
        <strain evidence="3">OG-1</strain>
    </source>
</reference>
<accession>A0A142CWL7</accession>
<dbReference type="Pfam" id="PF04981">
    <property type="entry name" value="NMD3"/>
    <property type="match status" value="1"/>
</dbReference>
<dbReference type="KEGG" id="tpep:A0127_08340"/>